<reference evidence="1" key="1">
    <citation type="submission" date="2022-06" db="EMBL/GenBank/DDBJ databases">
        <authorList>
            <person name="Legras J.-L."/>
            <person name="Devillers H."/>
            <person name="Grondin C."/>
        </authorList>
    </citation>
    <scope>NUCLEOTIDE SEQUENCE</scope>
    <source>
        <strain evidence="1">CLIB 1444</strain>
    </source>
</reference>
<organism evidence="1 2">
    <name type="scientific">[Candida] jaroonii</name>
    <dbReference type="NCBI Taxonomy" id="467808"/>
    <lineage>
        <taxon>Eukaryota</taxon>
        <taxon>Fungi</taxon>
        <taxon>Dikarya</taxon>
        <taxon>Ascomycota</taxon>
        <taxon>Saccharomycotina</taxon>
        <taxon>Pichiomycetes</taxon>
        <taxon>Debaryomycetaceae</taxon>
        <taxon>Yamadazyma</taxon>
    </lineage>
</organism>
<dbReference type="EMBL" id="CALSDN010000003">
    <property type="protein sequence ID" value="CAH6720225.1"/>
    <property type="molecule type" value="Genomic_DNA"/>
</dbReference>
<evidence type="ECO:0000313" key="1">
    <source>
        <dbReference type="EMBL" id="CAH6720225.1"/>
    </source>
</evidence>
<sequence length="442" mass="48288">MKLTVSNELNNSIISVDVSQSMSLEDFKAYLQAETDIEPQDQILIRDSKSITGHSQTLDQLGFKDDDLIVLKKKGGAVSAPNTSNTSSSIDSTMVEGQIEAMRQQFLTNPSAANQLRSTNPTLHDAIHNPEQFSSLMKQALQQMQNGQIPSHYDSSNQQEIRRLEQDPDNPENQARILELIRQEQIEKNMELAYDLTPESFVSVSMLYIKIKVNGKPVQAFVDSGAQQTIISPRLAERCDIDRLIDRRFVGEARGVGSTKILGKIHSVPISIGDSDFELPCSFHVIETSVDLLFGLDMLKRHKCLIDLANNKLVVGGHIETPFLQDHEIENNDLLGNTVGGNNSNLGFGGNIFSDATIPINNDRKKPASQAAQAASKRQNVGGVPSASSTSSTTPSTTSSSSKYKDEDIQQLVGLGFSKAQAIQALDACQGNVEMAASLLFQ</sequence>
<evidence type="ECO:0000313" key="2">
    <source>
        <dbReference type="Proteomes" id="UP001152531"/>
    </source>
</evidence>
<name>A0ACA9Y5E0_9ASCO</name>
<comment type="caution">
    <text evidence="1">The sequence shown here is derived from an EMBL/GenBank/DDBJ whole genome shotgun (WGS) entry which is preliminary data.</text>
</comment>
<accession>A0ACA9Y5E0</accession>
<gene>
    <name evidence="1" type="ORF">CLIB1444_03S07184</name>
</gene>
<proteinExistence type="predicted"/>
<protein>
    <submittedName>
        <fullName evidence="1">DNA damage-inducible protein 1</fullName>
    </submittedName>
</protein>
<dbReference type="Proteomes" id="UP001152531">
    <property type="component" value="Unassembled WGS sequence"/>
</dbReference>
<keyword evidence="2" id="KW-1185">Reference proteome</keyword>